<feature type="binding site" evidence="12">
    <location>
        <position position="106"/>
    </location>
    <ligand>
        <name>Mg(2+)</name>
        <dbReference type="ChEBI" id="CHEBI:18420"/>
        <label>1</label>
    </ligand>
</feature>
<comment type="cofactor">
    <cofactor evidence="12">
        <name>Mg(2+)</name>
        <dbReference type="ChEBI" id="CHEBI:18420"/>
    </cofactor>
    <text evidence="12">Binds 2 magnesium ions per subunit.</text>
</comment>
<keyword evidence="7 12" id="KW-0460">Magnesium</keyword>
<feature type="binding site" evidence="12">
    <location>
        <position position="131"/>
    </location>
    <ligand>
        <name>Mg(2+)</name>
        <dbReference type="ChEBI" id="CHEBI:18420"/>
        <label>1</label>
    </ligand>
</feature>
<evidence type="ECO:0000256" key="9">
    <source>
        <dbReference type="ARBA" id="ARBA00024331"/>
    </source>
</evidence>
<dbReference type="InterPro" id="IPR044015">
    <property type="entry name" value="FBPase_C_dom"/>
</dbReference>
<evidence type="ECO:0000256" key="8">
    <source>
        <dbReference type="ARBA" id="ARBA00023277"/>
    </source>
</evidence>
<dbReference type="Pfam" id="PF18913">
    <property type="entry name" value="FBPase_C"/>
    <property type="match status" value="1"/>
</dbReference>
<dbReference type="InterPro" id="IPR028343">
    <property type="entry name" value="FBPtase"/>
</dbReference>
<keyword evidence="5 12" id="KW-0479">Metal-binding</keyword>
<dbReference type="PIRSF" id="PIRSF000904">
    <property type="entry name" value="FBPtase_SBPase"/>
    <property type="match status" value="1"/>
</dbReference>
<dbReference type="AlphaFoldDB" id="A0A2A8D276"/>
<dbReference type="InterPro" id="IPR000146">
    <property type="entry name" value="FBPase_class-1"/>
</dbReference>
<evidence type="ECO:0000313" key="16">
    <source>
        <dbReference type="EMBL" id="PEN15035.1"/>
    </source>
</evidence>
<feature type="domain" description="Fructose-1-6-bisphosphatase class I N-terminal" evidence="14">
    <location>
        <begin position="19"/>
        <end position="211"/>
    </location>
</feature>
<evidence type="ECO:0000256" key="3">
    <source>
        <dbReference type="ARBA" id="ARBA00013093"/>
    </source>
</evidence>
<feature type="binding site" evidence="12">
    <location>
        <position position="288"/>
    </location>
    <ligand>
        <name>substrate</name>
    </ligand>
</feature>
<dbReference type="FunFam" id="3.40.190.80:FF:000001">
    <property type="entry name" value="Fructose-1,6-bisphosphatase class 1"/>
    <property type="match status" value="1"/>
</dbReference>
<dbReference type="GO" id="GO:0005829">
    <property type="term" value="C:cytosol"/>
    <property type="evidence" value="ECO:0007669"/>
    <property type="project" value="TreeGrafter"/>
</dbReference>
<evidence type="ECO:0000256" key="7">
    <source>
        <dbReference type="ARBA" id="ARBA00022842"/>
    </source>
</evidence>
<dbReference type="Pfam" id="PF00316">
    <property type="entry name" value="FBPase"/>
    <property type="match status" value="1"/>
</dbReference>
<comment type="pathway">
    <text evidence="9">Carbohydrate biosynthesis.</text>
</comment>
<evidence type="ECO:0000256" key="12">
    <source>
        <dbReference type="HAMAP-Rule" id="MF_01855"/>
    </source>
</evidence>
<evidence type="ECO:0000313" key="17">
    <source>
        <dbReference type="Proteomes" id="UP000220102"/>
    </source>
</evidence>
<dbReference type="Gene3D" id="3.30.540.10">
    <property type="entry name" value="Fructose-1,6-Bisphosphatase, subunit A, domain 1"/>
    <property type="match status" value="1"/>
</dbReference>
<dbReference type="FunFam" id="3.30.540.10:FF:000002">
    <property type="entry name" value="Fructose-1,6-bisphosphatase class 1"/>
    <property type="match status" value="1"/>
</dbReference>
<dbReference type="HAMAP" id="MF_01855">
    <property type="entry name" value="FBPase_class1"/>
    <property type="match status" value="1"/>
</dbReference>
<evidence type="ECO:0000256" key="6">
    <source>
        <dbReference type="ARBA" id="ARBA00022801"/>
    </source>
</evidence>
<dbReference type="GO" id="GO:0006000">
    <property type="term" value="P:fructose metabolic process"/>
    <property type="evidence" value="ECO:0007669"/>
    <property type="project" value="TreeGrafter"/>
</dbReference>
<dbReference type="Proteomes" id="UP000220102">
    <property type="component" value="Unassembled WGS sequence"/>
</dbReference>
<evidence type="ECO:0000256" key="4">
    <source>
        <dbReference type="ARBA" id="ARBA00022490"/>
    </source>
</evidence>
<organism evidence="16 17">
    <name type="scientific">Longibacter salinarum</name>
    <dbReference type="NCBI Taxonomy" id="1850348"/>
    <lineage>
        <taxon>Bacteria</taxon>
        <taxon>Pseudomonadati</taxon>
        <taxon>Rhodothermota</taxon>
        <taxon>Rhodothermia</taxon>
        <taxon>Rhodothermales</taxon>
        <taxon>Salisaetaceae</taxon>
        <taxon>Longibacter</taxon>
    </lineage>
</organism>
<evidence type="ECO:0000256" key="2">
    <source>
        <dbReference type="ARBA" id="ARBA00010941"/>
    </source>
</evidence>
<feature type="domain" description="Fructose-1-6-bisphosphatase class 1 C-terminal" evidence="15">
    <location>
        <begin position="215"/>
        <end position="343"/>
    </location>
</feature>
<feature type="binding site" evidence="12">
    <location>
        <position position="225"/>
    </location>
    <ligand>
        <name>substrate</name>
    </ligand>
</feature>
<comment type="subcellular location">
    <subcellularLocation>
        <location evidence="12">Cytoplasm</location>
    </subcellularLocation>
</comment>
<dbReference type="GO" id="GO:0005986">
    <property type="term" value="P:sucrose biosynthetic process"/>
    <property type="evidence" value="ECO:0007669"/>
    <property type="project" value="TreeGrafter"/>
</dbReference>
<dbReference type="PIRSF" id="PIRSF500210">
    <property type="entry name" value="FBPtase"/>
    <property type="match status" value="1"/>
</dbReference>
<reference evidence="16 17" key="1">
    <citation type="submission" date="2017-10" db="EMBL/GenBank/DDBJ databases">
        <title>Draft genome of Longibacter Salinarum.</title>
        <authorList>
            <person name="Goh K.M."/>
            <person name="Shamsir M.S."/>
            <person name="Lim S.W."/>
        </authorList>
    </citation>
    <scope>NUCLEOTIDE SEQUENCE [LARGE SCALE GENOMIC DNA]</scope>
    <source>
        <strain evidence="16 17">KCTC 52045</strain>
    </source>
</reference>
<evidence type="ECO:0000256" key="10">
    <source>
        <dbReference type="ARBA" id="ARBA00072069"/>
    </source>
</evidence>
<keyword evidence="6 12" id="KW-0378">Hydrolase</keyword>
<protein>
    <recommendedName>
        <fullName evidence="10 12">Fructose-1,6-bisphosphatase class 1</fullName>
        <shortName evidence="12">FBPase class 1</shortName>
        <ecNumber evidence="3 12">3.1.3.11</ecNumber>
    </recommendedName>
    <alternativeName>
        <fullName evidence="11 12">D-fructose-1,6-bisphosphate 1-phosphohydrolase class 1</fullName>
    </alternativeName>
</protein>
<evidence type="ECO:0000256" key="11">
    <source>
        <dbReference type="ARBA" id="ARBA00081210"/>
    </source>
</evidence>
<accession>A0A2A8D276</accession>
<keyword evidence="17" id="KW-1185">Reference proteome</keyword>
<comment type="subunit">
    <text evidence="12">Homotetramer.</text>
</comment>
<evidence type="ECO:0000256" key="13">
    <source>
        <dbReference type="RuleBase" id="RU000508"/>
    </source>
</evidence>
<dbReference type="EC" id="3.1.3.11" evidence="3 12"/>
<dbReference type="NCBIfam" id="NF006778">
    <property type="entry name" value="PRK09293.1-1"/>
    <property type="match status" value="1"/>
</dbReference>
<feature type="binding site" evidence="12">
    <location>
        <position position="132"/>
    </location>
    <ligand>
        <name>Mg(2+)</name>
        <dbReference type="ChEBI" id="CHEBI:18420"/>
        <label>2</label>
    </ligand>
</feature>
<evidence type="ECO:0000259" key="14">
    <source>
        <dbReference type="Pfam" id="PF00316"/>
    </source>
</evidence>
<dbReference type="RefSeq" id="WP_098073934.1">
    <property type="nucleotide sequence ID" value="NZ_PDEQ01000001.1"/>
</dbReference>
<comment type="similarity">
    <text evidence="2 12 13">Belongs to the FBPase class 1 family.</text>
</comment>
<comment type="catalytic activity">
    <reaction evidence="1 12">
        <text>beta-D-fructose 1,6-bisphosphate + H2O = beta-D-fructose 6-phosphate + phosphate</text>
        <dbReference type="Rhea" id="RHEA:11064"/>
        <dbReference type="ChEBI" id="CHEBI:15377"/>
        <dbReference type="ChEBI" id="CHEBI:32966"/>
        <dbReference type="ChEBI" id="CHEBI:43474"/>
        <dbReference type="ChEBI" id="CHEBI:57634"/>
        <dbReference type="EC" id="3.1.3.11"/>
    </reaction>
</comment>
<comment type="caution">
    <text evidence="16">The sequence shown here is derived from an EMBL/GenBank/DDBJ whole genome shotgun (WGS) entry which is preliminary data.</text>
</comment>
<feature type="binding site" evidence="12">
    <location>
        <position position="129"/>
    </location>
    <ligand>
        <name>Mg(2+)</name>
        <dbReference type="ChEBI" id="CHEBI:18420"/>
        <label>2</label>
    </ligand>
</feature>
<evidence type="ECO:0000259" key="15">
    <source>
        <dbReference type="Pfam" id="PF18913"/>
    </source>
</evidence>
<dbReference type="PANTHER" id="PTHR11556:SF35">
    <property type="entry name" value="SEDOHEPTULOSE-1,7-BISPHOSPHATASE, CHLOROPLASTIC"/>
    <property type="match status" value="1"/>
</dbReference>
<feature type="binding site" evidence="12">
    <location>
        <position position="129"/>
    </location>
    <ligand>
        <name>Mg(2+)</name>
        <dbReference type="ChEBI" id="CHEBI:18420"/>
        <label>1</label>
    </ligand>
</feature>
<dbReference type="PRINTS" id="PR00115">
    <property type="entry name" value="F16BPHPHTASE"/>
</dbReference>
<sequence>MSASSHEIPSVSGTLESFMTLEQFIIDHQEESQHSTGAFSRLIRDISVAAKIINRNIRRAGLLDVFGASGEINVQGEVQKKLDVIADEEIVRALRKGGECRLIGSEEQSETMSIGDDQASVGRYAVYFDPLDGSSNTDVNASVGSIFSIYHLGARNERSSTLEEVLQPGSKQVAAGYVAYGSSTMFVYTTGDGVNGFTLDPEIGEFVLSHPDIRIPDQAKMYSINEADFDDFSAGVRRYLRWLKRPDEHGYRPIRHRYIGAFVSDFHRNLITGGIYMYPKTATSPEGKLRLMYEANPLAFIVEQAGGAASDGKRRILDIVPDDLHQRTPVFIGNTDLVQELERQLEASVEAA</sequence>
<feature type="binding site" evidence="12">
    <location>
        <position position="258"/>
    </location>
    <ligand>
        <name>substrate</name>
    </ligand>
</feature>
<dbReference type="SUPFAM" id="SSF56655">
    <property type="entry name" value="Carbohydrate phosphatase"/>
    <property type="match status" value="1"/>
</dbReference>
<dbReference type="GO" id="GO:0000287">
    <property type="term" value="F:magnesium ion binding"/>
    <property type="evidence" value="ECO:0007669"/>
    <property type="project" value="UniProtKB-UniRule"/>
</dbReference>
<gene>
    <name evidence="12" type="primary">fbp</name>
    <name evidence="16" type="ORF">CRI94_01740</name>
</gene>
<evidence type="ECO:0000256" key="5">
    <source>
        <dbReference type="ARBA" id="ARBA00022723"/>
    </source>
</evidence>
<proteinExistence type="inferred from homology"/>
<dbReference type="Gene3D" id="3.40.190.80">
    <property type="match status" value="1"/>
</dbReference>
<dbReference type="GO" id="GO:0006002">
    <property type="term" value="P:fructose 6-phosphate metabolic process"/>
    <property type="evidence" value="ECO:0007669"/>
    <property type="project" value="TreeGrafter"/>
</dbReference>
<dbReference type="EMBL" id="PDEQ01000001">
    <property type="protein sequence ID" value="PEN15035.1"/>
    <property type="molecule type" value="Genomic_DNA"/>
</dbReference>
<dbReference type="GO" id="GO:0030388">
    <property type="term" value="P:fructose 1,6-bisphosphate metabolic process"/>
    <property type="evidence" value="ECO:0007669"/>
    <property type="project" value="TreeGrafter"/>
</dbReference>
<dbReference type="GO" id="GO:0006094">
    <property type="term" value="P:gluconeogenesis"/>
    <property type="evidence" value="ECO:0007669"/>
    <property type="project" value="UniProtKB-UniRule"/>
</dbReference>
<comment type="caution">
    <text evidence="12">Lacks conserved residue(s) required for the propagation of feature annotation.</text>
</comment>
<name>A0A2A8D276_9BACT</name>
<dbReference type="CDD" id="cd00354">
    <property type="entry name" value="FBPase"/>
    <property type="match status" value="1"/>
</dbReference>
<feature type="binding site" evidence="12">
    <location>
        <begin position="132"/>
        <end position="135"/>
    </location>
    <ligand>
        <name>substrate</name>
    </ligand>
</feature>
<dbReference type="InterPro" id="IPR033391">
    <property type="entry name" value="FBPase_N"/>
</dbReference>
<dbReference type="OrthoDB" id="9806756at2"/>
<evidence type="ECO:0000256" key="1">
    <source>
        <dbReference type="ARBA" id="ARBA00001273"/>
    </source>
</evidence>
<feature type="binding site" evidence="12">
    <location>
        <position position="294"/>
    </location>
    <ligand>
        <name>Mg(2+)</name>
        <dbReference type="ChEBI" id="CHEBI:18420"/>
        <label>2</label>
    </ligand>
</feature>
<dbReference type="PANTHER" id="PTHR11556">
    <property type="entry name" value="FRUCTOSE-1,6-BISPHOSPHATASE-RELATED"/>
    <property type="match status" value="1"/>
</dbReference>
<dbReference type="GO" id="GO:0042132">
    <property type="term" value="F:fructose 1,6-bisphosphate 1-phosphatase activity"/>
    <property type="evidence" value="ECO:0007669"/>
    <property type="project" value="UniProtKB-UniRule"/>
</dbReference>
<keyword evidence="4 12" id="KW-0963">Cytoplasm</keyword>
<keyword evidence="8 12" id="KW-0119">Carbohydrate metabolism</keyword>